<dbReference type="InParanoid" id="C0NL29"/>
<accession>C0NL29</accession>
<proteinExistence type="predicted"/>
<dbReference type="RefSeq" id="XP_045289051.1">
    <property type="nucleotide sequence ID" value="XM_045430908.1"/>
</dbReference>
<feature type="region of interest" description="Disordered" evidence="1">
    <location>
        <begin position="41"/>
        <end position="70"/>
    </location>
</feature>
<feature type="compositionally biased region" description="Polar residues" evidence="1">
    <location>
        <begin position="96"/>
        <end position="109"/>
    </location>
</feature>
<feature type="region of interest" description="Disordered" evidence="1">
    <location>
        <begin position="84"/>
        <end position="113"/>
    </location>
</feature>
<keyword evidence="3" id="KW-1185">Reference proteome</keyword>
<protein>
    <submittedName>
        <fullName evidence="2">Uncharacterized protein</fullName>
    </submittedName>
</protein>
<name>C0NL29_AJECG</name>
<evidence type="ECO:0000313" key="2">
    <source>
        <dbReference type="EMBL" id="EEH08570.1"/>
    </source>
</evidence>
<evidence type="ECO:0000256" key="1">
    <source>
        <dbReference type="SAM" id="MobiDB-lite"/>
    </source>
</evidence>
<dbReference type="GeneID" id="69036875"/>
<gene>
    <name evidence="2" type="ORF">HCBG_03859</name>
</gene>
<feature type="compositionally biased region" description="Basic and acidic residues" evidence="1">
    <location>
        <begin position="84"/>
        <end position="95"/>
    </location>
</feature>
<organism evidence="2 3">
    <name type="scientific">Ajellomyces capsulatus (strain G186AR / H82 / ATCC MYA-2454 / RMSCC 2432)</name>
    <name type="common">Darling's disease fungus</name>
    <name type="synonym">Histoplasma capsulatum</name>
    <dbReference type="NCBI Taxonomy" id="447093"/>
    <lineage>
        <taxon>Eukaryota</taxon>
        <taxon>Fungi</taxon>
        <taxon>Dikarya</taxon>
        <taxon>Ascomycota</taxon>
        <taxon>Pezizomycotina</taxon>
        <taxon>Eurotiomycetes</taxon>
        <taxon>Eurotiomycetidae</taxon>
        <taxon>Onygenales</taxon>
        <taxon>Ajellomycetaceae</taxon>
        <taxon>Histoplasma</taxon>
    </lineage>
</organism>
<dbReference type="EMBL" id="GG663366">
    <property type="protein sequence ID" value="EEH08570.1"/>
    <property type="molecule type" value="Genomic_DNA"/>
</dbReference>
<dbReference type="Proteomes" id="UP000001631">
    <property type="component" value="Unassembled WGS sequence"/>
</dbReference>
<reference evidence="2" key="1">
    <citation type="submission" date="2009-02" db="EMBL/GenBank/DDBJ databases">
        <title>The Genome Sequence of Ajellomyces capsulatus strain G186AR.</title>
        <authorList>
            <consortium name="The Broad Institute Genome Sequencing Platform"/>
            <person name="Champion M."/>
            <person name="Cuomo C."/>
            <person name="Ma L.-J."/>
            <person name="Henn M.R."/>
            <person name="Sil A."/>
            <person name="Goldman B."/>
            <person name="Young S.K."/>
            <person name="Kodira C.D."/>
            <person name="Zeng Q."/>
            <person name="Koehrsen M."/>
            <person name="Alvarado L."/>
            <person name="Berlin A."/>
            <person name="Borenstein D."/>
            <person name="Chen Z."/>
            <person name="Engels R."/>
            <person name="Freedman E."/>
            <person name="Gellesch M."/>
            <person name="Goldberg J."/>
            <person name="Griggs A."/>
            <person name="Gujja S."/>
            <person name="Heiman D."/>
            <person name="Hepburn T."/>
            <person name="Howarth C."/>
            <person name="Jen D."/>
            <person name="Larson L."/>
            <person name="Lewis B."/>
            <person name="Mehta T."/>
            <person name="Park D."/>
            <person name="Pearson M."/>
            <person name="Roberts A."/>
            <person name="Saif S."/>
            <person name="Shea T."/>
            <person name="Shenoy N."/>
            <person name="Sisk P."/>
            <person name="Stolte C."/>
            <person name="Sykes S."/>
            <person name="Walk T."/>
            <person name="White J."/>
            <person name="Yandava C."/>
            <person name="Klein B."/>
            <person name="McEwen J.G."/>
            <person name="Puccia R."/>
            <person name="Goldman G.H."/>
            <person name="Felipe M.S."/>
            <person name="Nino-Vega G."/>
            <person name="San-Blas G."/>
            <person name="Taylor J."/>
            <person name="Mendoza L."/>
            <person name="Galagan J."/>
            <person name="Nusbaum C."/>
            <person name="Birren B."/>
        </authorList>
    </citation>
    <scope>NUCLEOTIDE SEQUENCE</scope>
    <source>
        <strain evidence="2">G186AR</strain>
    </source>
</reference>
<dbReference type="HOGENOM" id="CLU_1610275_0_0_1"/>
<evidence type="ECO:0000313" key="3">
    <source>
        <dbReference type="Proteomes" id="UP000001631"/>
    </source>
</evidence>
<dbReference type="AlphaFoldDB" id="C0NL29"/>
<sequence length="165" mass="18314">MSYGSWPDFLVITTRMRDIVETTMIGIGKATSSISVAASQAPMATSHKKKADKIQHQLKGTSPSLRGESRKEFSNVFWEKDLSSKIPADDSDKNNSEGTSSTPPANQESGYHIPSGQLVRRTARIHSSNDPRYSIRQHQILSTEDQSANGILSLTLIRFTKRHQD</sequence>